<evidence type="ECO:0000313" key="5">
    <source>
        <dbReference type="Proteomes" id="UP000179807"/>
    </source>
</evidence>
<dbReference type="EMBL" id="MLAK01001237">
    <property type="protein sequence ID" value="OHS95535.1"/>
    <property type="molecule type" value="Genomic_DNA"/>
</dbReference>
<evidence type="ECO:0000313" key="4">
    <source>
        <dbReference type="EMBL" id="OHS95535.1"/>
    </source>
</evidence>
<comment type="caution">
    <text evidence="4">The sequence shown here is derived from an EMBL/GenBank/DDBJ whole genome shotgun (WGS) entry which is preliminary data.</text>
</comment>
<evidence type="ECO:0000256" key="2">
    <source>
        <dbReference type="SAM" id="MobiDB-lite"/>
    </source>
</evidence>
<keyword evidence="5" id="KW-1185">Reference proteome</keyword>
<evidence type="ECO:0000256" key="1">
    <source>
        <dbReference type="SAM" id="Coils"/>
    </source>
</evidence>
<dbReference type="InterPro" id="IPR054517">
    <property type="entry name" value="SPEF2_D5"/>
</dbReference>
<dbReference type="PANTHER" id="PTHR14919:SF0">
    <property type="entry name" value="SPERM FLAGELLAR PROTEIN 2"/>
    <property type="match status" value="1"/>
</dbReference>
<name>A0A1J4JBC2_9EUKA</name>
<feature type="region of interest" description="Disordered" evidence="2">
    <location>
        <begin position="635"/>
        <end position="669"/>
    </location>
</feature>
<gene>
    <name evidence="4" type="ORF">TRFO_10411</name>
</gene>
<keyword evidence="1" id="KW-0175">Coiled coil</keyword>
<dbReference type="Pfam" id="PF22946">
    <property type="entry name" value="SPEF2_D5"/>
    <property type="match status" value="1"/>
</dbReference>
<reference evidence="4" key="1">
    <citation type="submission" date="2016-10" db="EMBL/GenBank/DDBJ databases">
        <authorList>
            <person name="Benchimol M."/>
            <person name="Almeida L.G."/>
            <person name="Vasconcelos A.T."/>
            <person name="Perreira-Neves A."/>
            <person name="Rosa I.A."/>
            <person name="Tasca T."/>
            <person name="Bogo M.R."/>
            <person name="de Souza W."/>
        </authorList>
    </citation>
    <scope>NUCLEOTIDE SEQUENCE [LARGE SCALE GENOMIC DNA]</scope>
    <source>
        <strain evidence="4">K</strain>
    </source>
</reference>
<dbReference type="AlphaFoldDB" id="A0A1J4JBC2"/>
<dbReference type="PANTHER" id="PTHR14919">
    <property type="entry name" value="KPL2-RELATED"/>
    <property type="match status" value="1"/>
</dbReference>
<feature type="coiled-coil region" evidence="1">
    <location>
        <begin position="539"/>
        <end position="573"/>
    </location>
</feature>
<feature type="compositionally biased region" description="Basic residues" evidence="2">
    <location>
        <begin position="644"/>
        <end position="653"/>
    </location>
</feature>
<accession>A0A1J4JBC2</accession>
<proteinExistence type="predicted"/>
<dbReference type="OrthoDB" id="62528at2759"/>
<organism evidence="4 5">
    <name type="scientific">Tritrichomonas foetus</name>
    <dbReference type="NCBI Taxonomy" id="1144522"/>
    <lineage>
        <taxon>Eukaryota</taxon>
        <taxon>Metamonada</taxon>
        <taxon>Parabasalia</taxon>
        <taxon>Tritrichomonadida</taxon>
        <taxon>Tritrichomonadidae</taxon>
        <taxon>Tritrichomonas</taxon>
    </lineage>
</organism>
<feature type="domain" description="CPC1/SPEF2" evidence="3">
    <location>
        <begin position="58"/>
        <end position="159"/>
    </location>
</feature>
<dbReference type="VEuPathDB" id="TrichDB:TRFO_10411"/>
<sequence length="860" mass="99069">MEENDNVFAALKARRFEEEKCLEFLCQNRHVLHNQCGVEVDSFFNERHGHYLYKRAQRPSQDEIALKAKFKKAYNNKELFTDNRIERNEEYVHQRKRDFAVSQERVKKFVAKLQEEYEKSVSEKIERCKNWGIKTEDDSRQLIDVATKDATSLIIDSAVALSVISNSLSFIPTFYSSIMKYFHNNSITFDKESEKIPDFEYENYFKPLRPETQRLFITMAEACVPESMTPPLVERRGRAVCVVSKPLVFTEEQCSKIASKLGWKAVFASQFQNVVTEIFTLLSETEDDVLIFGFPNTPKELKDIYDLFNPVKPSDDSCAFLPRPTPSSIDPFDMIIELDISDEIVLRDVLAVLEDPETGEKFDIRELSLDTENQLVRLEKANDPYYDIIQFPSRSVTLKANFDLIKNDNSEIYNIVPLESREVTDELIDNIAALVNDIPAPDPPKYSPDVTYPTIIQTLHGVSDELREFFMSQWRSIETTYYEAIHRSFELLNSVHLLLISHLEKARSEMQEFLRRPGSSQHLLVEFQEWHCNQVERCMRRMQKVKDECAIRINALRENLVAIENDRKTEEESKQKELLNAPFRTTLFELVNNACTTLAQAELDRWVATRSLMLDLNQVVSDADLVPPLPRKKLNLVVDPSRDKTRKGAKKPQRNTPTSRNRADSKLQPFESPLFEQLEGVKKYVSDAAVIYMRSTTPISTRGKARPGKDKNPFAPHKIAALDEFIAAFTDDDVYLVTRMDQIADFTHDEVNVVQQSFDAYLDDSTNWIQSNYERRKSISDTAIAYMLKKVNDEEQINHLILLNESQCTIDMTQLIVGTEESPKIPPAFPEQLVADSPSATAEDLMNGIVDFIVQTNNVQ</sequence>
<dbReference type="InterPro" id="IPR052634">
    <property type="entry name" value="Sperm_flagellar-bone_growth"/>
</dbReference>
<protein>
    <recommendedName>
        <fullName evidence="3">CPC1/SPEF2 domain-containing protein</fullName>
    </recommendedName>
</protein>
<evidence type="ECO:0000259" key="3">
    <source>
        <dbReference type="Pfam" id="PF22946"/>
    </source>
</evidence>
<dbReference type="GeneID" id="94830146"/>
<dbReference type="Proteomes" id="UP000179807">
    <property type="component" value="Unassembled WGS sequence"/>
</dbReference>
<dbReference type="RefSeq" id="XP_068348672.1">
    <property type="nucleotide sequence ID" value="XM_068495442.1"/>
</dbReference>